<name>A0A6P1KAP9_FAUOS</name>
<evidence type="ECO:0000256" key="1">
    <source>
        <dbReference type="SAM" id="Phobius"/>
    </source>
</evidence>
<sequence length="228" mass="25925">MSSWDAGLVGGIMAFIILLIILLLQLINDKKTQSSPNYIYKTLTVAEQTAVEQGELKVVNKPKDIASLLFALGLTVIWYILTTYMNDKSQQCDLVLGLTTDIWFVIALIPITVLGYVINLYRSRKAYLTAIKKGFVKNTQRKSLYYDFYSKANSQSISLHCRKAAISWVVYSLMPLAILTLSLYLQLKPLIRQQPSIADHSFVNIKIYQIVSQRLQQQCLNQKPINNQ</sequence>
<keyword evidence="1" id="KW-0472">Membrane</keyword>
<protein>
    <submittedName>
        <fullName evidence="2">Uncharacterized protein</fullName>
    </submittedName>
</protein>
<gene>
    <name evidence="2" type="ORF">GSF12_04160</name>
</gene>
<organism evidence="2">
    <name type="scientific">Faucicola osloensis</name>
    <name type="common">Moraxella osloensis</name>
    <dbReference type="NCBI Taxonomy" id="34062"/>
    <lineage>
        <taxon>Bacteria</taxon>
        <taxon>Pseudomonadati</taxon>
        <taxon>Pseudomonadota</taxon>
        <taxon>Gammaproteobacteria</taxon>
        <taxon>Moraxellales</taxon>
        <taxon>Moraxellaceae</taxon>
        <taxon>Faucicola</taxon>
    </lineage>
</organism>
<dbReference type="EMBL" id="CP047226">
    <property type="protein sequence ID" value="QHG09149.1"/>
    <property type="molecule type" value="Genomic_DNA"/>
</dbReference>
<feature type="transmembrane region" description="Helical" evidence="1">
    <location>
        <begin position="65"/>
        <end position="82"/>
    </location>
</feature>
<feature type="transmembrane region" description="Helical" evidence="1">
    <location>
        <begin position="102"/>
        <end position="121"/>
    </location>
</feature>
<accession>A0A6P1KAP9</accession>
<keyword evidence="1" id="KW-1133">Transmembrane helix</keyword>
<reference evidence="2" key="1">
    <citation type="journal article" date="2020" name="Microbiol. Resour. Announc.">
        <title>Complete Genome Sequence of Moraxella osloensis Strain YV1, Isolated from an Australian Wastewater Treatment Plant.</title>
        <authorList>
            <person name="Batinovic S."/>
            <person name="Rice D.T.F."/>
            <person name="Seviour R.J."/>
            <person name="Petrovski S."/>
        </authorList>
    </citation>
    <scope>NUCLEOTIDE SEQUENCE</scope>
    <source>
        <strain evidence="2">YV1</strain>
    </source>
</reference>
<dbReference type="AlphaFoldDB" id="A0A6P1KAP9"/>
<feature type="transmembrane region" description="Helical" evidence="1">
    <location>
        <begin position="6"/>
        <end position="27"/>
    </location>
</feature>
<evidence type="ECO:0000313" key="2">
    <source>
        <dbReference type="EMBL" id="QHG09149.1"/>
    </source>
</evidence>
<feature type="transmembrane region" description="Helical" evidence="1">
    <location>
        <begin position="165"/>
        <end position="185"/>
    </location>
</feature>
<proteinExistence type="predicted"/>
<keyword evidence="1" id="KW-0812">Transmembrane</keyword>